<sequence length="175" mass="20082">MWGSCGLFFPKELGAGEGKTLSMEDTVNLSEPWVFGFEFSRPDPFFSDGRPDICLSRDVYRHPERQQRPTYQFSKIHDIYALRVVLLEIGMWQPVLSLEKSGFSRVKDPLAIQKYLIRQVENRLGSRAGEKYKQVVLKCLRGNFGVTNDTKEDLGLQQAFRSQVVDVLQKAADYI</sequence>
<dbReference type="EMBL" id="MU864393">
    <property type="protein sequence ID" value="KAK4188079.1"/>
    <property type="molecule type" value="Genomic_DNA"/>
</dbReference>
<dbReference type="PANTHER" id="PTHR37542">
    <property type="entry name" value="HELO DOMAIN-CONTAINING PROTEIN-RELATED"/>
    <property type="match status" value="1"/>
</dbReference>
<comment type="caution">
    <text evidence="1">The sequence shown here is derived from an EMBL/GenBank/DDBJ whole genome shotgun (WGS) entry which is preliminary data.</text>
</comment>
<dbReference type="Proteomes" id="UP001302126">
    <property type="component" value="Unassembled WGS sequence"/>
</dbReference>
<protein>
    <submittedName>
        <fullName evidence="1">Uncharacterized protein</fullName>
    </submittedName>
</protein>
<reference evidence="1" key="2">
    <citation type="submission" date="2023-05" db="EMBL/GenBank/DDBJ databases">
        <authorList>
            <consortium name="Lawrence Berkeley National Laboratory"/>
            <person name="Steindorff A."/>
            <person name="Hensen N."/>
            <person name="Bonometti L."/>
            <person name="Westerberg I."/>
            <person name="Brannstrom I.O."/>
            <person name="Guillou S."/>
            <person name="Cros-Aarteil S."/>
            <person name="Calhoun S."/>
            <person name="Haridas S."/>
            <person name="Kuo A."/>
            <person name="Mondo S."/>
            <person name="Pangilinan J."/>
            <person name="Riley R."/>
            <person name="Labutti K."/>
            <person name="Andreopoulos B."/>
            <person name="Lipzen A."/>
            <person name="Chen C."/>
            <person name="Yanf M."/>
            <person name="Daum C."/>
            <person name="Ng V."/>
            <person name="Clum A."/>
            <person name="Ohm R."/>
            <person name="Martin F."/>
            <person name="Silar P."/>
            <person name="Natvig D."/>
            <person name="Lalanne C."/>
            <person name="Gautier V."/>
            <person name="Ament-Velasquez S.L."/>
            <person name="Kruys A."/>
            <person name="Hutchinson M.I."/>
            <person name="Powell A.J."/>
            <person name="Barry K."/>
            <person name="Miller A.N."/>
            <person name="Grigoriev I.V."/>
            <person name="Debuchy R."/>
            <person name="Gladieux P."/>
            <person name="Thoren M.H."/>
            <person name="Johannesson H."/>
        </authorList>
    </citation>
    <scope>NUCLEOTIDE SEQUENCE</scope>
    <source>
        <strain evidence="1">PSN309</strain>
    </source>
</reference>
<gene>
    <name evidence="1" type="ORF">QBC35DRAFT_214964</name>
</gene>
<name>A0AAN7AIP7_9PEZI</name>
<evidence type="ECO:0000313" key="1">
    <source>
        <dbReference type="EMBL" id="KAK4188079.1"/>
    </source>
</evidence>
<dbReference type="AlphaFoldDB" id="A0AAN7AIP7"/>
<proteinExistence type="predicted"/>
<organism evidence="1 2">
    <name type="scientific">Podospora australis</name>
    <dbReference type="NCBI Taxonomy" id="1536484"/>
    <lineage>
        <taxon>Eukaryota</taxon>
        <taxon>Fungi</taxon>
        <taxon>Dikarya</taxon>
        <taxon>Ascomycota</taxon>
        <taxon>Pezizomycotina</taxon>
        <taxon>Sordariomycetes</taxon>
        <taxon>Sordariomycetidae</taxon>
        <taxon>Sordariales</taxon>
        <taxon>Podosporaceae</taxon>
        <taxon>Podospora</taxon>
    </lineage>
</organism>
<accession>A0AAN7AIP7</accession>
<evidence type="ECO:0000313" key="2">
    <source>
        <dbReference type="Proteomes" id="UP001302126"/>
    </source>
</evidence>
<dbReference type="PANTHER" id="PTHR37542:SF3">
    <property type="entry name" value="PRION-INHIBITION AND PROPAGATION HELO DOMAIN-CONTAINING PROTEIN"/>
    <property type="match status" value="1"/>
</dbReference>
<keyword evidence="2" id="KW-1185">Reference proteome</keyword>
<reference evidence="1" key="1">
    <citation type="journal article" date="2023" name="Mol. Phylogenet. Evol.">
        <title>Genome-scale phylogeny and comparative genomics of the fungal order Sordariales.</title>
        <authorList>
            <person name="Hensen N."/>
            <person name="Bonometti L."/>
            <person name="Westerberg I."/>
            <person name="Brannstrom I.O."/>
            <person name="Guillou S."/>
            <person name="Cros-Aarteil S."/>
            <person name="Calhoun S."/>
            <person name="Haridas S."/>
            <person name="Kuo A."/>
            <person name="Mondo S."/>
            <person name="Pangilinan J."/>
            <person name="Riley R."/>
            <person name="LaButti K."/>
            <person name="Andreopoulos B."/>
            <person name="Lipzen A."/>
            <person name="Chen C."/>
            <person name="Yan M."/>
            <person name="Daum C."/>
            <person name="Ng V."/>
            <person name="Clum A."/>
            <person name="Steindorff A."/>
            <person name="Ohm R.A."/>
            <person name="Martin F."/>
            <person name="Silar P."/>
            <person name="Natvig D.O."/>
            <person name="Lalanne C."/>
            <person name="Gautier V."/>
            <person name="Ament-Velasquez S.L."/>
            <person name="Kruys A."/>
            <person name="Hutchinson M.I."/>
            <person name="Powell A.J."/>
            <person name="Barry K."/>
            <person name="Miller A.N."/>
            <person name="Grigoriev I.V."/>
            <person name="Debuchy R."/>
            <person name="Gladieux P."/>
            <person name="Hiltunen Thoren M."/>
            <person name="Johannesson H."/>
        </authorList>
    </citation>
    <scope>NUCLEOTIDE SEQUENCE</scope>
    <source>
        <strain evidence="1">PSN309</strain>
    </source>
</reference>